<accession>A0A1Q9E8Z4</accession>
<dbReference type="InterPro" id="IPR043472">
    <property type="entry name" value="Macro_dom-like"/>
</dbReference>
<dbReference type="PROSITE" id="PS51154">
    <property type="entry name" value="MACRO"/>
    <property type="match status" value="1"/>
</dbReference>
<keyword evidence="3" id="KW-1185">Reference proteome</keyword>
<organism evidence="2 3">
    <name type="scientific">Symbiodinium microadriaticum</name>
    <name type="common">Dinoflagellate</name>
    <name type="synonym">Zooxanthella microadriatica</name>
    <dbReference type="NCBI Taxonomy" id="2951"/>
    <lineage>
        <taxon>Eukaryota</taxon>
        <taxon>Sar</taxon>
        <taxon>Alveolata</taxon>
        <taxon>Dinophyceae</taxon>
        <taxon>Suessiales</taxon>
        <taxon>Symbiodiniaceae</taxon>
        <taxon>Symbiodinium</taxon>
    </lineage>
</organism>
<dbReference type="InterPro" id="IPR011333">
    <property type="entry name" value="SKP1/BTB/POZ_sf"/>
</dbReference>
<dbReference type="AlphaFoldDB" id="A0A1Q9E8Z4"/>
<dbReference type="SMART" id="SM00506">
    <property type="entry name" value="A1pp"/>
    <property type="match status" value="1"/>
</dbReference>
<gene>
    <name evidence="2" type="primary">ymdB</name>
    <name evidence="2" type="ORF">AK812_SmicGene13113</name>
</gene>
<dbReference type="EMBL" id="LSRX01000224">
    <property type="protein sequence ID" value="OLQ03890.1"/>
    <property type="molecule type" value="Genomic_DNA"/>
</dbReference>
<comment type="caution">
    <text evidence="2">The sequence shown here is derived from an EMBL/GenBank/DDBJ whole genome shotgun (WGS) entry which is preliminary data.</text>
</comment>
<dbReference type="InterPro" id="IPR000210">
    <property type="entry name" value="BTB/POZ_dom"/>
</dbReference>
<dbReference type="PANTHER" id="PTHR11106">
    <property type="entry name" value="GANGLIOSIDE INDUCED DIFFERENTIATION ASSOCIATED PROTEIN 2-RELATED"/>
    <property type="match status" value="1"/>
</dbReference>
<evidence type="ECO:0000259" key="1">
    <source>
        <dbReference type="PROSITE" id="PS51154"/>
    </source>
</evidence>
<feature type="domain" description="Macro" evidence="1">
    <location>
        <begin position="55"/>
        <end position="292"/>
    </location>
</feature>
<protein>
    <submittedName>
        <fullName evidence="2">O-acetyl-ADP-ribose deacetylase</fullName>
    </submittedName>
</protein>
<dbReference type="SUPFAM" id="SSF54695">
    <property type="entry name" value="POZ domain"/>
    <property type="match status" value="1"/>
</dbReference>
<dbReference type="OrthoDB" id="410672at2759"/>
<dbReference type="Pfam" id="PF01661">
    <property type="entry name" value="Macro"/>
    <property type="match status" value="1"/>
</dbReference>
<name>A0A1Q9E8Z4_SYMMI</name>
<dbReference type="InterPro" id="IPR002589">
    <property type="entry name" value="Macro_dom"/>
</dbReference>
<evidence type="ECO:0000313" key="3">
    <source>
        <dbReference type="Proteomes" id="UP000186817"/>
    </source>
</evidence>
<dbReference type="Pfam" id="PF00651">
    <property type="entry name" value="BTB"/>
    <property type="match status" value="1"/>
</dbReference>
<dbReference type="Gene3D" id="3.40.220.10">
    <property type="entry name" value="Leucine Aminopeptidase, subunit E, domain 1"/>
    <property type="match status" value="1"/>
</dbReference>
<dbReference type="Gene3D" id="3.30.710.10">
    <property type="entry name" value="Potassium Channel Kv1.1, Chain A"/>
    <property type="match status" value="1"/>
</dbReference>
<sequence length="751" mass="82606">MAAKESLAGSGRNIACSFSVRQNDTEILPLHRNGVQCHLAAAWHGCMAQATLLPRSARFFQRPCGGYLCLADADVSDWAGEVLATSTSRHLEGVLRRNWYPGMQSHSTTSASALLGRCVQFVCADAALHERAGPELLAACHAKASMLDFGSILLTEAPNLQVRYVLHTAVPGYPGSRDPRPMPADRAADYAVDELQAEALLKRSFQGILQHTAELGATSLCCPAIGCGVRGFPPEVAARVGLTVLADNNWTARTTKSGRDRGAAARSRRRCNMLRFASGIIKSYKHGSERLVSTEVLWKLRYAKSPPLSCGKAIRSQRGQKRDARLSLASARSHEAEEETGPLRKVPQGAQSCFNQDGDLKVAVLCNGSVKAEFRVYSKLLSGWSPTLAHQVEKSGDRWEIMNFSSAAVDAFLRFLYSGKLSTNMTVAVEAALMAEIYDIQEPSQICEAMLLNGTSLSDVYAMLEVAHRFPEVGERLRGACLRALLADPEQSLQDAWTLSPKLLEELLATATNDIGDYELAKMILSWQEKNPHQSFANMLQDHVSLGGLSEERYSDIRVFGRRYIVATMIVGKGTMVTNTKVIQDAETKAATGDWTPDLFKYMEGKWQEQCQEHRRAMPFVGCWMNLIPSSLGWKPPPHSHGPHKAQEEVARNVLNLDLHPGEAMTWFLPIHTIHVSGISFTEPVSGVLPGGEASVEVFSSSNGCQWDLLWSSARNNFSCRTKERVRWFKLSAKHQTFSNKLQIQGVVHAG</sequence>
<dbReference type="Proteomes" id="UP000186817">
    <property type="component" value="Unassembled WGS sequence"/>
</dbReference>
<evidence type="ECO:0000313" key="2">
    <source>
        <dbReference type="EMBL" id="OLQ03890.1"/>
    </source>
</evidence>
<dbReference type="SUPFAM" id="SSF52949">
    <property type="entry name" value="Macro domain-like"/>
    <property type="match status" value="1"/>
</dbReference>
<proteinExistence type="predicted"/>
<reference evidence="2 3" key="1">
    <citation type="submission" date="2016-02" db="EMBL/GenBank/DDBJ databases">
        <title>Genome analysis of coral dinoflagellate symbionts highlights evolutionary adaptations to a symbiotic lifestyle.</title>
        <authorList>
            <person name="Aranda M."/>
            <person name="Li Y."/>
            <person name="Liew Y.J."/>
            <person name="Baumgarten S."/>
            <person name="Simakov O."/>
            <person name="Wilson M."/>
            <person name="Piel J."/>
            <person name="Ashoor H."/>
            <person name="Bougouffa S."/>
            <person name="Bajic V.B."/>
            <person name="Ryu T."/>
            <person name="Ravasi T."/>
            <person name="Bayer T."/>
            <person name="Micklem G."/>
            <person name="Kim H."/>
            <person name="Bhak J."/>
            <person name="Lajeunesse T.C."/>
            <person name="Voolstra C.R."/>
        </authorList>
    </citation>
    <scope>NUCLEOTIDE SEQUENCE [LARGE SCALE GENOMIC DNA]</scope>
    <source>
        <strain evidence="2 3">CCMP2467</strain>
    </source>
</reference>
<dbReference type="CDD" id="cd18186">
    <property type="entry name" value="BTB_POZ_ZBTB_KLHL-like"/>
    <property type="match status" value="1"/>
</dbReference>